<evidence type="ECO:0000313" key="2">
    <source>
        <dbReference type="Proteomes" id="UP000324800"/>
    </source>
</evidence>
<evidence type="ECO:0000313" key="1">
    <source>
        <dbReference type="EMBL" id="KAA6404411.1"/>
    </source>
</evidence>
<dbReference type="AlphaFoldDB" id="A0A5J4XAT4"/>
<sequence length="68" mass="7179">MGCFSGIVNFRSKILNGFRKVAQWVAIALHKVLSTISGPVGMIHPAIGGTLGAGADLVSAFDRLINQR</sequence>
<organism evidence="1 2">
    <name type="scientific">Streblomastix strix</name>
    <dbReference type="NCBI Taxonomy" id="222440"/>
    <lineage>
        <taxon>Eukaryota</taxon>
        <taxon>Metamonada</taxon>
        <taxon>Preaxostyla</taxon>
        <taxon>Oxymonadida</taxon>
        <taxon>Streblomastigidae</taxon>
        <taxon>Streblomastix</taxon>
    </lineage>
</organism>
<reference evidence="1 2" key="1">
    <citation type="submission" date="2019-03" db="EMBL/GenBank/DDBJ databases">
        <title>Single cell metagenomics reveals metabolic interactions within the superorganism composed of flagellate Streblomastix strix and complex community of Bacteroidetes bacteria on its surface.</title>
        <authorList>
            <person name="Treitli S.C."/>
            <person name="Kolisko M."/>
            <person name="Husnik F."/>
            <person name="Keeling P."/>
            <person name="Hampl V."/>
        </authorList>
    </citation>
    <scope>NUCLEOTIDE SEQUENCE [LARGE SCALE GENOMIC DNA]</scope>
    <source>
        <strain evidence="1">ST1C</strain>
    </source>
</reference>
<accession>A0A5J4XAT4</accession>
<dbReference type="EMBL" id="SNRW01000004">
    <property type="protein sequence ID" value="KAA6404411.1"/>
    <property type="molecule type" value="Genomic_DNA"/>
</dbReference>
<dbReference type="Proteomes" id="UP000324800">
    <property type="component" value="Unassembled WGS sequence"/>
</dbReference>
<comment type="caution">
    <text evidence="1">The sequence shown here is derived from an EMBL/GenBank/DDBJ whole genome shotgun (WGS) entry which is preliminary data.</text>
</comment>
<protein>
    <submittedName>
        <fullName evidence="1">Uncharacterized protein</fullName>
    </submittedName>
</protein>
<name>A0A5J4XAT4_9EUKA</name>
<gene>
    <name evidence="1" type="ORF">EZS28_000070</name>
</gene>
<proteinExistence type="predicted"/>